<dbReference type="SUPFAM" id="SSF46785">
    <property type="entry name" value="Winged helix' DNA-binding domain"/>
    <property type="match status" value="1"/>
</dbReference>
<dbReference type="Gene3D" id="1.10.10.10">
    <property type="entry name" value="Winged helix-like DNA-binding domain superfamily/Winged helix DNA-binding domain"/>
    <property type="match status" value="1"/>
</dbReference>
<evidence type="ECO:0000313" key="2">
    <source>
        <dbReference type="EMBL" id="MCP3425000.1"/>
    </source>
</evidence>
<reference evidence="2" key="1">
    <citation type="submission" date="2022-06" db="EMBL/GenBank/DDBJ databases">
        <title>Rothia sp. isolated from sandalwood seedling.</title>
        <authorList>
            <person name="Tuikhar N."/>
            <person name="Kirdat K."/>
            <person name="Thorat V."/>
            <person name="Swetha P."/>
            <person name="Padma S."/>
            <person name="Sundararaj R."/>
            <person name="Yadav A."/>
        </authorList>
    </citation>
    <scope>NUCLEOTIDE SEQUENCE</scope>
    <source>
        <strain evidence="2">AR01</strain>
    </source>
</reference>
<evidence type="ECO:0000313" key="3">
    <source>
        <dbReference type="Proteomes" id="UP001139502"/>
    </source>
</evidence>
<dbReference type="Pfam" id="PF12840">
    <property type="entry name" value="HTH_20"/>
    <property type="match status" value="1"/>
</dbReference>
<protein>
    <submittedName>
        <fullName evidence="2">Winged helix-turn-helix domain-containing protein</fullName>
    </submittedName>
</protein>
<comment type="caution">
    <text evidence="2">The sequence shown here is derived from an EMBL/GenBank/DDBJ whole genome shotgun (WGS) entry which is preliminary data.</text>
</comment>
<dbReference type="EMBL" id="JANAFB010000004">
    <property type="protein sequence ID" value="MCP3425000.1"/>
    <property type="molecule type" value="Genomic_DNA"/>
</dbReference>
<dbReference type="InterPro" id="IPR036390">
    <property type="entry name" value="WH_DNA-bd_sf"/>
</dbReference>
<accession>A0A9X2HBC6</accession>
<feature type="domain" description="HTH arsR-type" evidence="1">
    <location>
        <begin position="24"/>
        <end position="119"/>
    </location>
</feature>
<name>A0A9X2HBC6_9MICC</name>
<gene>
    <name evidence="2" type="ORF">NBM05_02870</name>
</gene>
<dbReference type="InterPro" id="IPR001845">
    <property type="entry name" value="HTH_ArsR_DNA-bd_dom"/>
</dbReference>
<dbReference type="InterPro" id="IPR011991">
    <property type="entry name" value="ArsR-like_HTH"/>
</dbReference>
<dbReference type="InterPro" id="IPR036388">
    <property type="entry name" value="WH-like_DNA-bd_sf"/>
</dbReference>
<dbReference type="AlphaFoldDB" id="A0A9X2HBC6"/>
<sequence length="210" mass="23316">MDDHRAGPPPGPSEMPEAARLDARSMRGVAHPLRLRLLGHLRVHGPSTATRLAAALGLNTGSTSYHLRQLAAYGYVVEEERPGSGRQRWWRAAHPVTSAEREDLGPEPEGEEAYEAFLRSVVVAYADGMERYLDQRAGMDRAWQDVALLSDWVVDVTPAEGLELRRELRALMDRYRRRGAPAHPAGAGPEERRPVSVQIQMLPHEPPPGE</sequence>
<evidence type="ECO:0000259" key="1">
    <source>
        <dbReference type="SMART" id="SM00418"/>
    </source>
</evidence>
<dbReference type="SMART" id="SM00418">
    <property type="entry name" value="HTH_ARSR"/>
    <property type="match status" value="1"/>
</dbReference>
<dbReference type="GO" id="GO:0003700">
    <property type="term" value="F:DNA-binding transcription factor activity"/>
    <property type="evidence" value="ECO:0007669"/>
    <property type="project" value="InterPro"/>
</dbReference>
<proteinExistence type="predicted"/>
<dbReference type="RefSeq" id="WP_254164981.1">
    <property type="nucleotide sequence ID" value="NZ_JANAFB010000004.1"/>
</dbReference>
<keyword evidence="3" id="KW-1185">Reference proteome</keyword>
<dbReference type="Proteomes" id="UP001139502">
    <property type="component" value="Unassembled WGS sequence"/>
</dbReference>
<organism evidence="2 3">
    <name type="scientific">Rothia santali</name>
    <dbReference type="NCBI Taxonomy" id="2949643"/>
    <lineage>
        <taxon>Bacteria</taxon>
        <taxon>Bacillati</taxon>
        <taxon>Actinomycetota</taxon>
        <taxon>Actinomycetes</taxon>
        <taxon>Micrococcales</taxon>
        <taxon>Micrococcaceae</taxon>
        <taxon>Rothia</taxon>
    </lineage>
</organism>
<dbReference type="CDD" id="cd00090">
    <property type="entry name" value="HTH_ARSR"/>
    <property type="match status" value="1"/>
</dbReference>